<comment type="caution">
    <text evidence="2">The sequence shown here is derived from an EMBL/GenBank/DDBJ whole genome shotgun (WGS) entry which is preliminary data.</text>
</comment>
<keyword evidence="3" id="KW-1185">Reference proteome</keyword>
<gene>
    <name evidence="2" type="ORF">DL764_008328</name>
</gene>
<sequence>MVDVFGTNSSARLEGLIAVNAFSDTFVFETKGLSRSGSRAYRGSGSPEYRATLVSPQPRSSDTRISVLSWRSSPYLQQPTCHEQWDLLFELQNKMDRHYEAVKEYLDQKGCTGLSDLLDGYPTSSHMREVGLLTLRDIDQDKPPASIRDSFAAVLVQHSVFEIRRKRDYTASSAFREWGPILFSEVEREQLSPIYEHLSSGYTSNTSPNVRKSPKPSPMSDPSEHLGSGAQFDGQIFERIGPPAPSQPSFPTFDMTTYDTLDMSMDPAYPEQVSGSDHGLMPWFHETHHSTPLNQIPPLLTLSPAVPNFAPFMVSGLQVELAQQMPFGPALPDMVNNTRGSQPRPAELEAARPDRLCYQLKNSQSWATITAYLESKTGTN</sequence>
<evidence type="ECO:0000313" key="3">
    <source>
        <dbReference type="Proteomes" id="UP000293360"/>
    </source>
</evidence>
<reference evidence="2 3" key="1">
    <citation type="submission" date="2018-06" db="EMBL/GenBank/DDBJ databases">
        <title>Complete Genomes of Monosporascus.</title>
        <authorList>
            <person name="Robinson A.J."/>
            <person name="Natvig D.O."/>
        </authorList>
    </citation>
    <scope>NUCLEOTIDE SEQUENCE [LARGE SCALE GENOMIC DNA]</scope>
    <source>
        <strain evidence="2 3">CBS 110550</strain>
    </source>
</reference>
<dbReference type="OrthoDB" id="6365676at2759"/>
<dbReference type="EMBL" id="QJNU01000640">
    <property type="protein sequence ID" value="RYO91160.1"/>
    <property type="molecule type" value="Genomic_DNA"/>
</dbReference>
<evidence type="ECO:0000313" key="2">
    <source>
        <dbReference type="EMBL" id="RYO91160.1"/>
    </source>
</evidence>
<dbReference type="Proteomes" id="UP000293360">
    <property type="component" value="Unassembled WGS sequence"/>
</dbReference>
<dbReference type="AlphaFoldDB" id="A0A4Q4T020"/>
<organism evidence="2 3">
    <name type="scientific">Monosporascus ibericus</name>
    <dbReference type="NCBI Taxonomy" id="155417"/>
    <lineage>
        <taxon>Eukaryota</taxon>
        <taxon>Fungi</taxon>
        <taxon>Dikarya</taxon>
        <taxon>Ascomycota</taxon>
        <taxon>Pezizomycotina</taxon>
        <taxon>Sordariomycetes</taxon>
        <taxon>Xylariomycetidae</taxon>
        <taxon>Xylariales</taxon>
        <taxon>Xylariales incertae sedis</taxon>
        <taxon>Monosporascus</taxon>
    </lineage>
</organism>
<feature type="compositionally biased region" description="Polar residues" evidence="1">
    <location>
        <begin position="200"/>
        <end position="210"/>
    </location>
</feature>
<evidence type="ECO:0000256" key="1">
    <source>
        <dbReference type="SAM" id="MobiDB-lite"/>
    </source>
</evidence>
<accession>A0A4Q4T020</accession>
<feature type="region of interest" description="Disordered" evidence="1">
    <location>
        <begin position="199"/>
        <end position="229"/>
    </location>
</feature>
<name>A0A4Q4T020_9PEZI</name>
<protein>
    <submittedName>
        <fullName evidence="2">Uncharacterized protein</fullName>
    </submittedName>
</protein>
<proteinExistence type="predicted"/>